<name>A0A423W1C2_9PEZI</name>
<feature type="transmembrane region" description="Helical" evidence="2">
    <location>
        <begin position="158"/>
        <end position="185"/>
    </location>
</feature>
<keyword evidence="2" id="KW-0472">Membrane</keyword>
<sequence>MGPAVNNHHPPSSPGGTLHDLASSVPLQPQASLNQGAISYGPEDTETSQGNFLPEENEDESHRPKAQGRVCSASSSQFPISKTTTAVSSIKSNSSGSPHLGCKLTQVIPTTRESLEQQPTLNAATAETQSTTMPRKAADVRQTYTAGQYRPMSFKESIGLSGLISLVGGSLGILGIFGFIAFLWFGYGPAPEAAEATWVWRQLAIHDWMSRAVTLAALALGFIVSMQVALCTSMIAALLLERCSVRRLDAARISIMRGTESSALKLAQLVLFSRRWAVFSHIETWLVLFLGLGGLALQFTSTALLSDLRPYTMAGDVNASHVESLFSYPGKNFSLVQGGLTVSQPTYSVFGEVATGYHTSPDSYGFSDTGLKQRGLLPLVGTPNRTSVRQYSGNAMVLSSRVACMRPKLLRSQYSTKYEGDFGILNGILQYSQALHEAHPEADISCPSSEDCEQMPFECTIPAANMNDTWASMACAAGGIGSAGFRGPYSPSWDPADDPWSANASVWLVASTNLHSRHWSSLDVEGALPSGQPLDNTEWLTYEMLPGLFINISMCFTAFNMEHREVQMISSGSTREPSAHWSLVYDAANTNDIQLYIGADSERQEVSERGILELQFPDGDNSTAAGSPPPLQDLLDLPQDEIMPGDLTASSVLLAMEYEFSGGDTPNTTFILCHWCTTDGTPVHPEYAQLFAGVLASSPGGGRAADALSAFLNIGGFSVYNQFLLNSMYVSENVSMATTFTVVTPGPCTTAGMCAGFISVATLLAVYLALIGVLVAIFVRNVRYSRCGEVWNTVSQLMSFEELGQILDLGNDAGDKSVAKAAQKW</sequence>
<keyword evidence="2" id="KW-0812">Transmembrane</keyword>
<dbReference type="Proteomes" id="UP000283895">
    <property type="component" value="Unassembled WGS sequence"/>
</dbReference>
<organism evidence="3 4">
    <name type="scientific">Cytospora schulzeri</name>
    <dbReference type="NCBI Taxonomy" id="448051"/>
    <lineage>
        <taxon>Eukaryota</taxon>
        <taxon>Fungi</taxon>
        <taxon>Dikarya</taxon>
        <taxon>Ascomycota</taxon>
        <taxon>Pezizomycotina</taxon>
        <taxon>Sordariomycetes</taxon>
        <taxon>Sordariomycetidae</taxon>
        <taxon>Diaporthales</taxon>
        <taxon>Cytosporaceae</taxon>
        <taxon>Cytospora</taxon>
    </lineage>
</organism>
<feature type="transmembrane region" description="Helical" evidence="2">
    <location>
        <begin position="757"/>
        <end position="779"/>
    </location>
</feature>
<proteinExistence type="predicted"/>
<feature type="transmembrane region" description="Helical" evidence="2">
    <location>
        <begin position="284"/>
        <end position="305"/>
    </location>
</feature>
<dbReference type="EMBL" id="LKEA01000030">
    <property type="protein sequence ID" value="ROV97127.1"/>
    <property type="molecule type" value="Genomic_DNA"/>
</dbReference>
<gene>
    <name evidence="3" type="ORF">VMCG_07525</name>
</gene>
<accession>A0A423W1C2</accession>
<feature type="transmembrane region" description="Helical" evidence="2">
    <location>
        <begin position="215"/>
        <end position="240"/>
    </location>
</feature>
<dbReference type="OrthoDB" id="5428040at2759"/>
<dbReference type="AlphaFoldDB" id="A0A423W1C2"/>
<keyword evidence="2" id="KW-1133">Transmembrane helix</keyword>
<keyword evidence="4" id="KW-1185">Reference proteome</keyword>
<evidence type="ECO:0000313" key="3">
    <source>
        <dbReference type="EMBL" id="ROV97127.1"/>
    </source>
</evidence>
<comment type="caution">
    <text evidence="3">The sequence shown here is derived from an EMBL/GenBank/DDBJ whole genome shotgun (WGS) entry which is preliminary data.</text>
</comment>
<feature type="compositionally biased region" description="Polar residues" evidence="1">
    <location>
        <begin position="25"/>
        <end position="37"/>
    </location>
</feature>
<protein>
    <submittedName>
        <fullName evidence="3">Uncharacterized protein</fullName>
    </submittedName>
</protein>
<evidence type="ECO:0000256" key="1">
    <source>
        <dbReference type="SAM" id="MobiDB-lite"/>
    </source>
</evidence>
<reference evidence="3 4" key="1">
    <citation type="submission" date="2015-09" db="EMBL/GenBank/DDBJ databases">
        <title>Host preference determinants of Valsa canker pathogens revealed by comparative genomics.</title>
        <authorList>
            <person name="Yin Z."/>
            <person name="Huang L."/>
        </authorList>
    </citation>
    <scope>NUCLEOTIDE SEQUENCE [LARGE SCALE GENOMIC DNA]</scope>
    <source>
        <strain evidence="3 4">03-1</strain>
    </source>
</reference>
<evidence type="ECO:0000313" key="4">
    <source>
        <dbReference type="Proteomes" id="UP000283895"/>
    </source>
</evidence>
<feature type="region of interest" description="Disordered" evidence="1">
    <location>
        <begin position="1"/>
        <end position="77"/>
    </location>
</feature>
<evidence type="ECO:0000256" key="2">
    <source>
        <dbReference type="SAM" id="Phobius"/>
    </source>
</evidence>